<dbReference type="RefSeq" id="WP_071084097.1">
    <property type="nucleotide sequence ID" value="NZ_MBLM01000109.1"/>
</dbReference>
<feature type="signal peptide" evidence="1">
    <location>
        <begin position="1"/>
        <end position="46"/>
    </location>
</feature>
<name>A0A1S1QY04_9ACTN</name>
<dbReference type="Proteomes" id="UP000179627">
    <property type="component" value="Unassembled WGS sequence"/>
</dbReference>
<organism evidence="2 3">
    <name type="scientific">Parafrankia colletiae</name>
    <dbReference type="NCBI Taxonomy" id="573497"/>
    <lineage>
        <taxon>Bacteria</taxon>
        <taxon>Bacillati</taxon>
        <taxon>Actinomycetota</taxon>
        <taxon>Actinomycetes</taxon>
        <taxon>Frankiales</taxon>
        <taxon>Frankiaceae</taxon>
        <taxon>Parafrankia</taxon>
    </lineage>
</organism>
<accession>A0A1S1QY04</accession>
<feature type="chain" id="PRO_5010243978" evidence="1">
    <location>
        <begin position="47"/>
        <end position="320"/>
    </location>
</feature>
<dbReference type="EMBL" id="MBLM01000109">
    <property type="protein sequence ID" value="OHV38361.1"/>
    <property type="molecule type" value="Genomic_DNA"/>
</dbReference>
<evidence type="ECO:0000313" key="2">
    <source>
        <dbReference type="EMBL" id="OHV38361.1"/>
    </source>
</evidence>
<comment type="caution">
    <text evidence="2">The sequence shown here is derived from an EMBL/GenBank/DDBJ whole genome shotgun (WGS) entry which is preliminary data.</text>
</comment>
<evidence type="ECO:0000256" key="1">
    <source>
        <dbReference type="SAM" id="SignalP"/>
    </source>
</evidence>
<proteinExistence type="predicted"/>
<reference evidence="3" key="1">
    <citation type="submission" date="2016-07" db="EMBL/GenBank/DDBJ databases">
        <title>Sequence Frankia sp. strain CcI1.17.</title>
        <authorList>
            <person name="Ghodhbane-Gtari F."/>
            <person name="Swanson E."/>
            <person name="Gueddou A."/>
            <person name="Morris K."/>
            <person name="Hezbri K."/>
            <person name="Ktari A."/>
            <person name="Nouioui I."/>
            <person name="Abebe-Akele F."/>
            <person name="Simpson S."/>
            <person name="Thomas K."/>
            <person name="Gtari M."/>
            <person name="Tisa L.S."/>
            <person name="Hurst S."/>
        </authorList>
    </citation>
    <scope>NUCLEOTIDE SEQUENCE [LARGE SCALE GENOMIC DNA]</scope>
    <source>
        <strain evidence="3">Cc1.17</strain>
    </source>
</reference>
<dbReference type="PROSITE" id="PS51318">
    <property type="entry name" value="TAT"/>
    <property type="match status" value="1"/>
</dbReference>
<dbReference type="AlphaFoldDB" id="A0A1S1QY04"/>
<dbReference type="OrthoDB" id="3216171at2"/>
<sequence>MSRTAPKRHRHRGPAARPRRRRILAFLVLVTGSGFLALSGPSPAWAADTTQYAADPSRGNGVAVPFEGLVDRDGNPVSISGAIGVDLVLGSTQEPYLPCQNFNQATGAGDTYLNACQERGSYATYTRFAAGRSLLFPHGYFMGDSQPDLVRGGTLNTGWGSRTAGLSFEFYPQVDRDKEFVHSRFYIDAFGHRANGWTYSAWVGRITLATLNDPGTARIGGRITDGGSTPARDRVRFLIFGGDARSSSDYPISSFAVFTSTGEPTWDSGAMYAGPQRIAVTDTANGRQCVIDLKGISGRDNVLDLDLSRPDFGRAGSVCR</sequence>
<dbReference type="InterPro" id="IPR006311">
    <property type="entry name" value="TAT_signal"/>
</dbReference>
<keyword evidence="1" id="KW-0732">Signal</keyword>
<evidence type="ECO:0000313" key="3">
    <source>
        <dbReference type="Proteomes" id="UP000179627"/>
    </source>
</evidence>
<keyword evidence="3" id="KW-1185">Reference proteome</keyword>
<gene>
    <name evidence="2" type="ORF">CC117_15600</name>
</gene>
<protein>
    <submittedName>
        <fullName evidence="2">Uncharacterized protein</fullName>
    </submittedName>
</protein>